<dbReference type="EMBL" id="CP097510">
    <property type="protein sequence ID" value="URE36921.1"/>
    <property type="molecule type" value="Genomic_DNA"/>
</dbReference>
<gene>
    <name evidence="4" type="ORF">MUK42_12983</name>
</gene>
<dbReference type="InterPro" id="IPR021641">
    <property type="entry name" value="DUF3245"/>
</dbReference>
<dbReference type="InterPro" id="IPR029058">
    <property type="entry name" value="AB_hydrolase_fold"/>
</dbReference>
<dbReference type="InterPro" id="IPR033140">
    <property type="entry name" value="Lipase_GDXG_put_SER_AS"/>
</dbReference>
<protein>
    <submittedName>
        <fullName evidence="4">Carboxylesterase</fullName>
    </submittedName>
</protein>
<proteinExistence type="predicted"/>
<dbReference type="GO" id="GO:0016787">
    <property type="term" value="F:hydrolase activity"/>
    <property type="evidence" value="ECO:0007669"/>
    <property type="project" value="InterPro"/>
</dbReference>
<dbReference type="PANTHER" id="PTHR23024:SF458">
    <property type="entry name" value="ALPHA_BETA HYDROLASE FOLD-3 DOMAIN-CONTAINING PROTEIN"/>
    <property type="match status" value="1"/>
</dbReference>
<name>A0A9E7L1A6_9LILI</name>
<reference evidence="4" key="1">
    <citation type="submission" date="2022-05" db="EMBL/GenBank/DDBJ databases">
        <title>The Musa troglodytarum L. genome provides insights into the mechanism of non-climacteric behaviour and enrichment of carotenoids.</title>
        <authorList>
            <person name="Wang J."/>
        </authorList>
    </citation>
    <scope>NUCLEOTIDE SEQUENCE</scope>
    <source>
        <tissue evidence="4">Leaf</tissue>
    </source>
</reference>
<dbReference type="InterPro" id="IPR013094">
    <property type="entry name" value="AB_hydrolase_3"/>
</dbReference>
<feature type="region of interest" description="Disordered" evidence="2">
    <location>
        <begin position="448"/>
        <end position="518"/>
    </location>
</feature>
<dbReference type="Pfam" id="PF11595">
    <property type="entry name" value="DUF3245"/>
    <property type="match status" value="1"/>
</dbReference>
<dbReference type="Proteomes" id="UP001055439">
    <property type="component" value="Chromosome 8"/>
</dbReference>
<sequence length="518" mass="56259">MAASNEIALELAPSIRIYKDGRIERLDADVHLPPSVDTATSVASKDVPIAAGVTARLYLPAVDAPSKLPVFVYYHGGGFCIGSASSSIYHVFLNTIVSTASVIAVSVDYRLAPEHLIPAAYDDSWCALRWVASHAEGGPEPWLAKDRTDFTRLFLAGDSAGANIVHNVAMRAAAEGLGVGGARVEGSVLLHPCFWGTARLPCEVGRVDHPMIPPHTMDSLWQLVTGVADNDDPRLNPLAEGAPSLAGLGCRRVMVAVAEKDTLRDRGRAYVEALRKSGWGGEAQLWETQGEDHVFFLFKPGCNEGYMWVGPSTPFLASRRRPPPLRNHDSLLLLPPLRPAPKRAGFRLPFSASRTLWLLARTASTALQHKLELGLHRVDRLRSKSMGTESKTKAPPKVVKLDKALKLAEAWVNNMSRSAIYEQSEVEFEGRPSRLGLGAKITPKMKAAVSSDPAERKLLGKLNSKKKLSSENVEKAGPVKENSPSDGDENEPESRTSAFVKKRPMPPASSLQSSKKRK</sequence>
<dbReference type="PROSITE" id="PS01174">
    <property type="entry name" value="LIPASE_GDXG_SER"/>
    <property type="match status" value="1"/>
</dbReference>
<dbReference type="PANTHER" id="PTHR23024">
    <property type="entry name" value="ARYLACETAMIDE DEACETYLASE"/>
    <property type="match status" value="1"/>
</dbReference>
<feature type="active site" evidence="1">
    <location>
        <position position="159"/>
    </location>
</feature>
<accession>A0A9E7L1A6</accession>
<dbReference type="SUPFAM" id="SSF53474">
    <property type="entry name" value="alpha/beta-Hydrolases"/>
    <property type="match status" value="1"/>
</dbReference>
<dbReference type="Gene3D" id="3.40.50.1820">
    <property type="entry name" value="alpha/beta hydrolase"/>
    <property type="match status" value="1"/>
</dbReference>
<feature type="compositionally biased region" description="Polar residues" evidence="2">
    <location>
        <begin position="509"/>
        <end position="518"/>
    </location>
</feature>
<dbReference type="Pfam" id="PF07859">
    <property type="entry name" value="Abhydrolase_3"/>
    <property type="match status" value="1"/>
</dbReference>
<dbReference type="OrthoDB" id="408631at2759"/>
<dbReference type="AlphaFoldDB" id="A0A9E7L1A6"/>
<feature type="domain" description="Alpha/beta hydrolase fold-3" evidence="3">
    <location>
        <begin position="71"/>
        <end position="296"/>
    </location>
</feature>
<evidence type="ECO:0000259" key="3">
    <source>
        <dbReference type="Pfam" id="PF07859"/>
    </source>
</evidence>
<evidence type="ECO:0000313" key="5">
    <source>
        <dbReference type="Proteomes" id="UP001055439"/>
    </source>
</evidence>
<evidence type="ECO:0000313" key="4">
    <source>
        <dbReference type="EMBL" id="URE36921.1"/>
    </source>
</evidence>
<evidence type="ECO:0000256" key="2">
    <source>
        <dbReference type="SAM" id="MobiDB-lite"/>
    </source>
</evidence>
<feature type="compositionally biased region" description="Basic and acidic residues" evidence="2">
    <location>
        <begin position="468"/>
        <end position="478"/>
    </location>
</feature>
<dbReference type="InterPro" id="IPR050466">
    <property type="entry name" value="Carboxylest/Gibb_receptor"/>
</dbReference>
<keyword evidence="5" id="KW-1185">Reference proteome</keyword>
<evidence type="ECO:0000256" key="1">
    <source>
        <dbReference type="PROSITE-ProRule" id="PRU10038"/>
    </source>
</evidence>
<organism evidence="4 5">
    <name type="scientific">Musa troglodytarum</name>
    <name type="common">fe'i banana</name>
    <dbReference type="NCBI Taxonomy" id="320322"/>
    <lineage>
        <taxon>Eukaryota</taxon>
        <taxon>Viridiplantae</taxon>
        <taxon>Streptophyta</taxon>
        <taxon>Embryophyta</taxon>
        <taxon>Tracheophyta</taxon>
        <taxon>Spermatophyta</taxon>
        <taxon>Magnoliopsida</taxon>
        <taxon>Liliopsida</taxon>
        <taxon>Zingiberales</taxon>
        <taxon>Musaceae</taxon>
        <taxon>Musa</taxon>
    </lineage>
</organism>